<dbReference type="EMBL" id="BNCI01000001">
    <property type="protein sequence ID" value="GHF12707.1"/>
    <property type="molecule type" value="Genomic_DNA"/>
</dbReference>
<evidence type="ECO:0000256" key="3">
    <source>
        <dbReference type="ARBA" id="ARBA00022435"/>
    </source>
</evidence>
<dbReference type="InterPro" id="IPR019830">
    <property type="entry name" value="Malate_synthase_CS"/>
</dbReference>
<dbReference type="RefSeq" id="WP_191249826.1">
    <property type="nucleotide sequence ID" value="NZ_BNCI01000001.1"/>
</dbReference>
<feature type="domain" description="Malate synthase TIM barrel" evidence="10">
    <location>
        <begin position="167"/>
        <end position="410"/>
    </location>
</feature>
<reference evidence="13" key="1">
    <citation type="journal article" date="2014" name="Int. J. Syst. Evol. Microbiol.">
        <title>Complete genome sequence of Corynebacterium casei LMG S-19264T (=DSM 44701T), isolated from a smear-ripened cheese.</title>
        <authorList>
            <consortium name="US DOE Joint Genome Institute (JGI-PGF)"/>
            <person name="Walter F."/>
            <person name="Albersmeier A."/>
            <person name="Kalinowski J."/>
            <person name="Ruckert C."/>
        </authorList>
    </citation>
    <scope>NUCLEOTIDE SEQUENCE</scope>
    <source>
        <strain evidence="13">KCTC 42590</strain>
    </source>
</reference>
<reference evidence="13" key="2">
    <citation type="submission" date="2020-09" db="EMBL/GenBank/DDBJ databases">
        <authorList>
            <person name="Sun Q."/>
            <person name="Kim S."/>
        </authorList>
    </citation>
    <scope>NUCLEOTIDE SEQUENCE</scope>
    <source>
        <strain evidence="13">KCTC 42590</strain>
    </source>
</reference>
<keyword evidence="14" id="KW-1185">Reference proteome</keyword>
<dbReference type="InterPro" id="IPR044856">
    <property type="entry name" value="Malate_synth_C_sf"/>
</dbReference>
<evidence type="ECO:0000256" key="4">
    <source>
        <dbReference type="ARBA" id="ARBA00022532"/>
    </source>
</evidence>
<dbReference type="AlphaFoldDB" id="A0A919AK94"/>
<comment type="similarity">
    <text evidence="1 8">Belongs to the malate synthase family.</text>
</comment>
<evidence type="ECO:0000256" key="9">
    <source>
        <dbReference type="SAM" id="MobiDB-lite"/>
    </source>
</evidence>
<dbReference type="Gene3D" id="3.20.20.360">
    <property type="entry name" value="Malate synthase, domain 3"/>
    <property type="match status" value="1"/>
</dbReference>
<dbReference type="EC" id="2.3.3.9" evidence="2 8"/>
<dbReference type="Proteomes" id="UP000630923">
    <property type="component" value="Unassembled WGS sequence"/>
</dbReference>
<keyword evidence="3 8" id="KW-0329">Glyoxylate bypass</keyword>
<evidence type="ECO:0000313" key="13">
    <source>
        <dbReference type="EMBL" id="GHF12707.1"/>
    </source>
</evidence>
<comment type="catalytic activity">
    <reaction evidence="6 8">
        <text>glyoxylate + acetyl-CoA + H2O = (S)-malate + CoA + H(+)</text>
        <dbReference type="Rhea" id="RHEA:18181"/>
        <dbReference type="ChEBI" id="CHEBI:15377"/>
        <dbReference type="ChEBI" id="CHEBI:15378"/>
        <dbReference type="ChEBI" id="CHEBI:15589"/>
        <dbReference type="ChEBI" id="CHEBI:36655"/>
        <dbReference type="ChEBI" id="CHEBI:57287"/>
        <dbReference type="ChEBI" id="CHEBI:57288"/>
        <dbReference type="EC" id="2.3.3.9"/>
    </reaction>
</comment>
<dbReference type="Pfam" id="PF01274">
    <property type="entry name" value="MS_TIM-barrel"/>
    <property type="match status" value="1"/>
</dbReference>
<dbReference type="InterPro" id="IPR011076">
    <property type="entry name" value="Malate_synth_sf"/>
</dbReference>
<dbReference type="GO" id="GO:0004474">
    <property type="term" value="F:malate synthase activity"/>
    <property type="evidence" value="ECO:0007669"/>
    <property type="project" value="UniProtKB-EC"/>
</dbReference>
<dbReference type="PIRSF" id="PIRSF001363">
    <property type="entry name" value="Malate_synth"/>
    <property type="match status" value="1"/>
</dbReference>
<evidence type="ECO:0000256" key="2">
    <source>
        <dbReference type="ARBA" id="ARBA00012636"/>
    </source>
</evidence>
<dbReference type="PANTHER" id="PTHR42902:SF1">
    <property type="entry name" value="MALATE SYNTHASE 1-RELATED"/>
    <property type="match status" value="1"/>
</dbReference>
<dbReference type="Pfam" id="PF20656">
    <property type="entry name" value="MS_N"/>
    <property type="match status" value="1"/>
</dbReference>
<dbReference type="PANTHER" id="PTHR42902">
    <property type="entry name" value="MALATE SYNTHASE"/>
    <property type="match status" value="1"/>
</dbReference>
<feature type="active site" description="Proton donor" evidence="7">
    <location>
        <position position="450"/>
    </location>
</feature>
<dbReference type="Gene3D" id="1.20.1220.12">
    <property type="entry name" value="Malate synthase, domain III"/>
    <property type="match status" value="1"/>
</dbReference>
<sequence>MSTSAQQKEAPFPLEIIAPMEELYSRVLTGDALAFVAELEAEFGTRREQLLEDRASKQEEYDAGSLPDFDPETRDIRDGDWQIAGTPDDLQDRRVEITGPVDRKMMINAFNSGANVFMADFEDASSPTWDNMVSGQINMYDYARGQLAYTDPKSGKNYEMAKKTAVLKVRPRGWHMTEAHACLNGKPISAGLFDFGLFMYHNAKALLDAGKAPYFYLPKMENHKEAKLWDDAISFAENALGIPHGTVKVTVLIETLPAAFQMDEILHALKDHIVGLNCGRWDYIFSYIKRIGKNAAYLLPDRGKIVMGEAFLKAYSLLLIQTCHKRGAHAMGGMAAQIPVKGDDAANEIAYGKVRADKEREANNGHDGTWVAHPGMVALAKEAFDKIMPGKNQIDNLRTDITITQEDLLRPHEGDATTDGLKENIRIGVQYLEAWISGRGAVPLYNLMEDAATAEIGRTQIWQQLYHKTKLADGQTVTQALVKDLYEEEMAAIKAEVGADRYDSGRYDEAGALFLELSFADSLAEFLTTPAYELIK</sequence>
<keyword evidence="4 8" id="KW-0816">Tricarboxylic acid cycle</keyword>
<dbReference type="FunFam" id="1.20.1220.12:FF:000001">
    <property type="entry name" value="Malate synthase"/>
    <property type="match status" value="1"/>
</dbReference>
<dbReference type="SUPFAM" id="SSF51645">
    <property type="entry name" value="Malate synthase G"/>
    <property type="match status" value="1"/>
</dbReference>
<dbReference type="InterPro" id="IPR001465">
    <property type="entry name" value="Malate_synthase_TIM"/>
</dbReference>
<name>A0A919AK94_9PROT</name>
<accession>A0A919AK94</accession>
<evidence type="ECO:0000259" key="11">
    <source>
        <dbReference type="Pfam" id="PF20656"/>
    </source>
</evidence>
<dbReference type="PROSITE" id="PS00510">
    <property type="entry name" value="MALATE_SYNTHASE"/>
    <property type="match status" value="1"/>
</dbReference>
<dbReference type="CDD" id="cd00727">
    <property type="entry name" value="malate_synt_A"/>
    <property type="match status" value="1"/>
</dbReference>
<evidence type="ECO:0000256" key="6">
    <source>
        <dbReference type="ARBA" id="ARBA00047918"/>
    </source>
</evidence>
<evidence type="ECO:0000313" key="14">
    <source>
        <dbReference type="Proteomes" id="UP000630923"/>
    </source>
</evidence>
<feature type="active site" description="Proton acceptor" evidence="7">
    <location>
        <position position="170"/>
    </location>
</feature>
<dbReference type="NCBIfam" id="TIGR01344">
    <property type="entry name" value="malate_syn_A"/>
    <property type="match status" value="1"/>
</dbReference>
<evidence type="ECO:0000256" key="8">
    <source>
        <dbReference type="RuleBase" id="RU000555"/>
    </source>
</evidence>
<gene>
    <name evidence="13" type="ORF">GCM10017044_03340</name>
</gene>
<organism evidence="13 14">
    <name type="scientific">Kordiimonas sediminis</name>
    <dbReference type="NCBI Taxonomy" id="1735581"/>
    <lineage>
        <taxon>Bacteria</taxon>
        <taxon>Pseudomonadati</taxon>
        <taxon>Pseudomonadota</taxon>
        <taxon>Alphaproteobacteria</taxon>
        <taxon>Kordiimonadales</taxon>
        <taxon>Kordiimonadaceae</taxon>
        <taxon>Kordiimonas</taxon>
    </lineage>
</organism>
<dbReference type="GO" id="GO:0005737">
    <property type="term" value="C:cytoplasm"/>
    <property type="evidence" value="ECO:0007669"/>
    <property type="project" value="TreeGrafter"/>
</dbReference>
<protein>
    <recommendedName>
        <fullName evidence="2 8">Malate synthase</fullName>
        <ecNumber evidence="2 8">2.3.3.9</ecNumber>
    </recommendedName>
</protein>
<dbReference type="InterPro" id="IPR006252">
    <property type="entry name" value="Malate_synthA"/>
</dbReference>
<evidence type="ECO:0000259" key="10">
    <source>
        <dbReference type="Pfam" id="PF01274"/>
    </source>
</evidence>
<feature type="region of interest" description="Disordered" evidence="9">
    <location>
        <begin position="54"/>
        <end position="78"/>
    </location>
</feature>
<evidence type="ECO:0000259" key="12">
    <source>
        <dbReference type="Pfam" id="PF20659"/>
    </source>
</evidence>
<dbReference type="InterPro" id="IPR046363">
    <property type="entry name" value="MS_N_TIM-barrel_dom"/>
</dbReference>
<dbReference type="GO" id="GO:0006099">
    <property type="term" value="P:tricarboxylic acid cycle"/>
    <property type="evidence" value="ECO:0007669"/>
    <property type="project" value="UniProtKB-KW"/>
</dbReference>
<evidence type="ECO:0000256" key="1">
    <source>
        <dbReference type="ARBA" id="ARBA00006394"/>
    </source>
</evidence>
<dbReference type="GO" id="GO:0006097">
    <property type="term" value="P:glyoxylate cycle"/>
    <property type="evidence" value="ECO:0007669"/>
    <property type="project" value="UniProtKB-KW"/>
</dbReference>
<evidence type="ECO:0000256" key="7">
    <source>
        <dbReference type="PIRSR" id="PIRSR001363-1"/>
    </source>
</evidence>
<keyword evidence="5 8" id="KW-0808">Transferase</keyword>
<dbReference type="Pfam" id="PF20659">
    <property type="entry name" value="MS_C"/>
    <property type="match status" value="1"/>
</dbReference>
<evidence type="ECO:0000256" key="5">
    <source>
        <dbReference type="ARBA" id="ARBA00022679"/>
    </source>
</evidence>
<dbReference type="InterPro" id="IPR048355">
    <property type="entry name" value="MS_C"/>
</dbReference>
<dbReference type="InterPro" id="IPR048356">
    <property type="entry name" value="MS_N"/>
</dbReference>
<feature type="domain" description="Malate synthase N-terminal" evidence="11">
    <location>
        <begin position="15"/>
        <end position="73"/>
    </location>
</feature>
<comment type="caution">
    <text evidence="13">The sequence shown here is derived from an EMBL/GenBank/DDBJ whole genome shotgun (WGS) entry which is preliminary data.</text>
</comment>
<proteinExistence type="inferred from homology"/>
<comment type="pathway">
    <text evidence="8">Carbohydrate metabolism; glyoxylate cycle; (S)-malate from isocitrate: step 2/2.</text>
</comment>
<feature type="domain" description="Malate synthase C-terminal" evidence="12">
    <location>
        <begin position="416"/>
        <end position="535"/>
    </location>
</feature>
<dbReference type="FunFam" id="3.20.20.360:FF:000001">
    <property type="entry name" value="Malate synthase"/>
    <property type="match status" value="1"/>
</dbReference>